<keyword evidence="4" id="KW-1185">Reference proteome</keyword>
<keyword evidence="1" id="KW-0812">Transmembrane</keyword>
<dbReference type="KEGG" id="npu:Npun_R6168"/>
<feature type="domain" description="Acyltransferase 3" evidence="2">
    <location>
        <begin position="1"/>
        <end position="322"/>
    </location>
</feature>
<dbReference type="GO" id="GO:0016020">
    <property type="term" value="C:membrane"/>
    <property type="evidence" value="ECO:0007669"/>
    <property type="project" value="TreeGrafter"/>
</dbReference>
<feature type="transmembrane region" description="Helical" evidence="1">
    <location>
        <begin position="275"/>
        <end position="298"/>
    </location>
</feature>
<feature type="transmembrane region" description="Helical" evidence="1">
    <location>
        <begin position="243"/>
        <end position="268"/>
    </location>
</feature>
<dbReference type="HOGENOM" id="CLU_005679_1_2_3"/>
<dbReference type="GO" id="GO:0016747">
    <property type="term" value="F:acyltransferase activity, transferring groups other than amino-acyl groups"/>
    <property type="evidence" value="ECO:0007669"/>
    <property type="project" value="InterPro"/>
</dbReference>
<keyword evidence="3" id="KW-0012">Acyltransferase</keyword>
<evidence type="ECO:0000313" key="3">
    <source>
        <dbReference type="EMBL" id="ACC84454.1"/>
    </source>
</evidence>
<feature type="transmembrane region" description="Helical" evidence="1">
    <location>
        <begin position="151"/>
        <end position="172"/>
    </location>
</feature>
<sequence length="339" mass="39581">MRTVAFLIVFLSHARVSELLPGGFGVTVFFFLSGYLITTILRREYDSYQTIDFKLFYTRRILRIWPSFYLVLCLGAALTILGFIQGEINLSAFLSQCLHYNNYYTIFSANGTTPGSGVYWSLAVEEHFYLLFPLLYLTLRKMRITPRRQMLIFWGLCLVALLWRCLQVYGFGASSERIFYATDTRLDSILFGCALGVNNNPMLDKQYYSNKMWNYFLLPIGIMLIIFSFFYRSPEFQQTFRYTIQGIALYPIFITAIRFPSWGLFPLLNLKWMRFLGVLSYSLYLVHYTVIFAVNMYLPQLHKFMQAGISLLISVGLAYTIYQLIELPVGQLRKKFSRT</sequence>
<dbReference type="GO" id="GO:0009103">
    <property type="term" value="P:lipopolysaccharide biosynthetic process"/>
    <property type="evidence" value="ECO:0007669"/>
    <property type="project" value="TreeGrafter"/>
</dbReference>
<evidence type="ECO:0000259" key="2">
    <source>
        <dbReference type="Pfam" id="PF01757"/>
    </source>
</evidence>
<feature type="transmembrane region" description="Helical" evidence="1">
    <location>
        <begin position="304"/>
        <end position="325"/>
    </location>
</feature>
<reference evidence="4" key="1">
    <citation type="submission" date="2008-04" db="EMBL/GenBank/DDBJ databases">
        <title>Complete sequence of chromosome of Nostoc punctiforme ATCC 29133.</title>
        <authorList>
            <consortium name="US DOE Joint Genome Institute"/>
            <person name="Copeland A."/>
            <person name="Lucas S."/>
            <person name="Lapidus A."/>
            <person name="Glavina del Rio T."/>
            <person name="Dalin E."/>
            <person name="Tice H."/>
            <person name="Pitluck S."/>
            <person name="Chain P."/>
            <person name="Malfatti S."/>
            <person name="Shin M."/>
            <person name="Vergez L."/>
            <person name="Schmutz J."/>
            <person name="Larimer F."/>
            <person name="Land M."/>
            <person name="Hauser L."/>
            <person name="Kyrpides N."/>
            <person name="Kim E."/>
            <person name="Meeks J.C."/>
            <person name="Elhai J."/>
            <person name="Campbell E.L."/>
            <person name="Thiel T."/>
            <person name="Longmire J."/>
            <person name="Potts M."/>
            <person name="Atlas R."/>
        </authorList>
    </citation>
    <scope>NUCLEOTIDE SEQUENCE [LARGE SCALE GENOMIC DNA]</scope>
    <source>
        <strain evidence="4">ATCC 29133 / PCC 73102</strain>
    </source>
</reference>
<feature type="transmembrane region" description="Helical" evidence="1">
    <location>
        <begin position="62"/>
        <end position="84"/>
    </location>
</feature>
<feature type="transmembrane region" description="Helical" evidence="1">
    <location>
        <begin position="24"/>
        <end position="41"/>
    </location>
</feature>
<feature type="transmembrane region" description="Helical" evidence="1">
    <location>
        <begin position="118"/>
        <end position="139"/>
    </location>
</feature>
<dbReference type="Pfam" id="PF01757">
    <property type="entry name" value="Acyl_transf_3"/>
    <property type="match status" value="1"/>
</dbReference>
<proteinExistence type="predicted"/>
<dbReference type="InterPro" id="IPR002656">
    <property type="entry name" value="Acyl_transf_3_dom"/>
</dbReference>
<dbReference type="Proteomes" id="UP000001191">
    <property type="component" value="Chromosome"/>
</dbReference>
<dbReference type="eggNOG" id="COG1835">
    <property type="taxonomic scope" value="Bacteria"/>
</dbReference>
<dbReference type="PANTHER" id="PTHR23028:SF53">
    <property type="entry name" value="ACYL_TRANSF_3 DOMAIN-CONTAINING PROTEIN"/>
    <property type="match status" value="1"/>
</dbReference>
<dbReference type="EnsemblBacteria" id="ACC84454">
    <property type="protein sequence ID" value="ACC84454"/>
    <property type="gene ID" value="Npun_R6168"/>
</dbReference>
<keyword evidence="3" id="KW-0808">Transferase</keyword>
<accession>B2IVZ3</accession>
<keyword evidence="1" id="KW-1133">Transmembrane helix</keyword>
<reference evidence="3 4" key="2">
    <citation type="journal article" date="2013" name="Plant Physiol.">
        <title>A Nostoc punctiforme Sugar Transporter Necessary to Establish a Cyanobacterium-Plant Symbiosis.</title>
        <authorList>
            <person name="Ekman M."/>
            <person name="Picossi S."/>
            <person name="Campbell E.L."/>
            <person name="Meeks J.C."/>
            <person name="Flores E."/>
        </authorList>
    </citation>
    <scope>NUCLEOTIDE SEQUENCE [LARGE SCALE GENOMIC DNA]</scope>
    <source>
        <strain evidence="4">ATCC 29133 / PCC 73102</strain>
    </source>
</reference>
<dbReference type="AlphaFoldDB" id="B2IVZ3"/>
<evidence type="ECO:0000256" key="1">
    <source>
        <dbReference type="SAM" id="Phobius"/>
    </source>
</evidence>
<gene>
    <name evidence="3" type="ordered locus">Npun_R6168</name>
</gene>
<keyword evidence="1" id="KW-0472">Membrane</keyword>
<dbReference type="EMBL" id="CP001037">
    <property type="protein sequence ID" value="ACC84454.1"/>
    <property type="molecule type" value="Genomic_DNA"/>
</dbReference>
<name>B2IVZ3_NOSP7</name>
<feature type="transmembrane region" description="Helical" evidence="1">
    <location>
        <begin position="212"/>
        <end position="231"/>
    </location>
</feature>
<protein>
    <submittedName>
        <fullName evidence="3">Acyltransferase 3</fullName>
    </submittedName>
</protein>
<organism evidence="3 4">
    <name type="scientific">Nostoc punctiforme (strain ATCC 29133 / PCC 73102)</name>
    <dbReference type="NCBI Taxonomy" id="63737"/>
    <lineage>
        <taxon>Bacteria</taxon>
        <taxon>Bacillati</taxon>
        <taxon>Cyanobacteriota</taxon>
        <taxon>Cyanophyceae</taxon>
        <taxon>Nostocales</taxon>
        <taxon>Nostocaceae</taxon>
        <taxon>Nostoc</taxon>
    </lineage>
</organism>
<dbReference type="PANTHER" id="PTHR23028">
    <property type="entry name" value="ACETYLTRANSFERASE"/>
    <property type="match status" value="1"/>
</dbReference>
<dbReference type="InterPro" id="IPR050879">
    <property type="entry name" value="Acyltransferase_3"/>
</dbReference>
<evidence type="ECO:0000313" key="4">
    <source>
        <dbReference type="Proteomes" id="UP000001191"/>
    </source>
</evidence>